<evidence type="ECO:0000313" key="1">
    <source>
        <dbReference type="EMBL" id="KAA5537891.1"/>
    </source>
</evidence>
<evidence type="ECO:0000313" key="2">
    <source>
        <dbReference type="Proteomes" id="UP000325141"/>
    </source>
</evidence>
<proteinExistence type="predicted"/>
<reference evidence="1 2" key="1">
    <citation type="submission" date="2019-09" db="EMBL/GenBank/DDBJ databases">
        <title>Genome sequence and assembly of Flavobacterium sp.</title>
        <authorList>
            <person name="Chhetri G."/>
        </authorList>
    </citation>
    <scope>NUCLEOTIDE SEQUENCE [LARGE SCALE GENOMIC DNA]</scope>
    <source>
        <strain evidence="1 2">SNL9</strain>
    </source>
</reference>
<protein>
    <recommendedName>
        <fullName evidence="3">ApeA N-terminal domain-containing protein</fullName>
    </recommendedName>
</protein>
<evidence type="ECO:0008006" key="3">
    <source>
        <dbReference type="Google" id="ProtNLM"/>
    </source>
</evidence>
<dbReference type="RefSeq" id="WP_150010599.1">
    <property type="nucleotide sequence ID" value="NZ_VWSG01000002.1"/>
</dbReference>
<dbReference type="EMBL" id="VWSG01000002">
    <property type="protein sequence ID" value="KAA5537891.1"/>
    <property type="molecule type" value="Genomic_DNA"/>
</dbReference>
<keyword evidence="2" id="KW-1185">Reference proteome</keyword>
<gene>
    <name evidence="1" type="ORF">F0460_04305</name>
</gene>
<dbReference type="AlphaFoldDB" id="A0A5M6CRI9"/>
<dbReference type="Proteomes" id="UP000325141">
    <property type="component" value="Unassembled WGS sequence"/>
</dbReference>
<organism evidence="1 2">
    <name type="scientific">Paenimyroides baculatum</name>
    <dbReference type="NCBI Taxonomy" id="2608000"/>
    <lineage>
        <taxon>Bacteria</taxon>
        <taxon>Pseudomonadati</taxon>
        <taxon>Bacteroidota</taxon>
        <taxon>Flavobacteriia</taxon>
        <taxon>Flavobacteriales</taxon>
        <taxon>Flavobacteriaceae</taxon>
        <taxon>Paenimyroides</taxon>
    </lineage>
</organism>
<accession>A0A5M6CRI9</accession>
<sequence length="466" mass="53965">MNNNTKDFSSEIFEILKIENLRSQSISIKDMPGNATINKLKKEFQLSFNGIFKYPAKGKLEIDMSGVKYKIGSSDFRYPTSWHRKFDNIEWNHTFDIDSIERGNLKKCTSFRMFFFDTSKRSYLFHYKLESPKYDGVIPWAFNCVRIILNGNRYDIVQYKKDGASYIVIENHDPVSYKDFKKDSYAIQKGIGYLIGYMPGGEHYIFSGSDFEYQRLARGALKSIYYPVTKDPYSFVDLHDDKETINIYKDKLSVIPLSVISKFVQEIKDNEDFSVTILYLMEVLHLKSLVSMPGAFSVVLESLANIIINPSRIKTKLISDNELADEIIEELNLVIDKYSSQLDNESIIKLKRKLNAVNSPINPRRITNAMKLREPFDQLGIKLSLNDEHAIEYRNYLLHGNILMNDGNVRSSNEIDDHMMYISAKLYTLISKLLLKYCGFSGYVVNHAKFHASEKSPKELNHFEKV</sequence>
<comment type="caution">
    <text evidence="1">The sequence shown here is derived from an EMBL/GenBank/DDBJ whole genome shotgun (WGS) entry which is preliminary data.</text>
</comment>
<name>A0A5M6CRI9_9FLAO</name>